<evidence type="ECO:0000256" key="1">
    <source>
        <dbReference type="SAM" id="Phobius"/>
    </source>
</evidence>
<proteinExistence type="predicted"/>
<evidence type="ECO:0000313" key="2">
    <source>
        <dbReference type="EMBL" id="KAL0110164.1"/>
    </source>
</evidence>
<organism evidence="2 3">
    <name type="scientific">Cardiocondyla obscurior</name>
    <dbReference type="NCBI Taxonomy" id="286306"/>
    <lineage>
        <taxon>Eukaryota</taxon>
        <taxon>Metazoa</taxon>
        <taxon>Ecdysozoa</taxon>
        <taxon>Arthropoda</taxon>
        <taxon>Hexapoda</taxon>
        <taxon>Insecta</taxon>
        <taxon>Pterygota</taxon>
        <taxon>Neoptera</taxon>
        <taxon>Endopterygota</taxon>
        <taxon>Hymenoptera</taxon>
        <taxon>Apocrita</taxon>
        <taxon>Aculeata</taxon>
        <taxon>Formicoidea</taxon>
        <taxon>Formicidae</taxon>
        <taxon>Myrmicinae</taxon>
        <taxon>Cardiocondyla</taxon>
    </lineage>
</organism>
<sequence>MSSVDILFSIVLKIVTYFIIACVSSTRQQKFNCSLISDRYAR</sequence>
<accession>A0AAW2F5M2</accession>
<comment type="caution">
    <text evidence="2">The sequence shown here is derived from an EMBL/GenBank/DDBJ whole genome shotgun (WGS) entry which is preliminary data.</text>
</comment>
<protein>
    <submittedName>
        <fullName evidence="2">Uncharacterized protein</fullName>
    </submittedName>
</protein>
<keyword evidence="1" id="KW-0472">Membrane</keyword>
<dbReference type="AlphaFoldDB" id="A0AAW2F5M2"/>
<gene>
    <name evidence="2" type="ORF">PUN28_013662</name>
</gene>
<name>A0AAW2F5M2_9HYME</name>
<keyword evidence="1" id="KW-1133">Transmembrane helix</keyword>
<reference evidence="2 3" key="1">
    <citation type="submission" date="2023-03" db="EMBL/GenBank/DDBJ databases">
        <title>High recombination rates correlate with genetic variation in Cardiocondyla obscurior ants.</title>
        <authorList>
            <person name="Errbii M."/>
        </authorList>
    </citation>
    <scope>NUCLEOTIDE SEQUENCE [LARGE SCALE GENOMIC DNA]</scope>
    <source>
        <strain evidence="2">Alpha-2009</strain>
        <tissue evidence="2">Whole body</tissue>
    </source>
</reference>
<keyword evidence="1" id="KW-0812">Transmembrane</keyword>
<keyword evidence="3" id="KW-1185">Reference proteome</keyword>
<dbReference type="EMBL" id="JADYXP020000014">
    <property type="protein sequence ID" value="KAL0110164.1"/>
    <property type="molecule type" value="Genomic_DNA"/>
</dbReference>
<dbReference type="Proteomes" id="UP001430953">
    <property type="component" value="Unassembled WGS sequence"/>
</dbReference>
<evidence type="ECO:0000313" key="3">
    <source>
        <dbReference type="Proteomes" id="UP001430953"/>
    </source>
</evidence>
<feature type="transmembrane region" description="Helical" evidence="1">
    <location>
        <begin position="6"/>
        <end position="24"/>
    </location>
</feature>